<dbReference type="InterPro" id="IPR017871">
    <property type="entry name" value="ABC_transporter-like_CS"/>
</dbReference>
<feature type="domain" description="ABC transporter" evidence="6">
    <location>
        <begin position="6"/>
        <end position="240"/>
    </location>
</feature>
<dbReference type="Proteomes" id="UP000031620">
    <property type="component" value="Chromosome"/>
</dbReference>
<dbReference type="SMART" id="SM00382">
    <property type="entry name" value="AAA"/>
    <property type="match status" value="1"/>
</dbReference>
<evidence type="ECO:0000256" key="2">
    <source>
        <dbReference type="ARBA" id="ARBA00022448"/>
    </source>
</evidence>
<sequence length="322" mass="36279">MAEALLKFDHVGKSFDGKQVIKDFNLEVHKGELLVLVGASGSGKTTTLKMVNQLERPTDGDIYYHDKQIKDYNVQELRWNIGYVLQQIALFPTMTVAQNIRVIPEMKKMRKSEIDETVTRLLQGVDLDPKKYANRFPRELSGGEQQRVGILRALASSPDVVLMDEPFSALDPISRTSLQNLVLRLHDELKNTIIFVTHDMDEALKVGDRIAIMSNGNLVQVDTPEQIAQHPINDFVASFFASARAKNIYDIYLGRVGMDGYYQDHVDTADIVPLNGDATIRDGLQALSDHDAIQVNDRESGRVKGYLDRVAIIRYLSEHERA</sequence>
<evidence type="ECO:0000259" key="6">
    <source>
        <dbReference type="PROSITE" id="PS50893"/>
    </source>
</evidence>
<protein>
    <recommendedName>
        <fullName evidence="5">ABC-type quaternary amine transporter</fullName>
        <ecNumber evidence="5">7.6.2.9</ecNumber>
    </recommendedName>
</protein>
<dbReference type="GO" id="GO:0016887">
    <property type="term" value="F:ATP hydrolysis activity"/>
    <property type="evidence" value="ECO:0007669"/>
    <property type="project" value="InterPro"/>
</dbReference>
<keyword evidence="2" id="KW-0813">Transport</keyword>
<evidence type="ECO:0000256" key="5">
    <source>
        <dbReference type="ARBA" id="ARBA00066388"/>
    </source>
</evidence>
<evidence type="ECO:0000256" key="4">
    <source>
        <dbReference type="ARBA" id="ARBA00022840"/>
    </source>
</evidence>
<keyword evidence="3" id="KW-0547">Nucleotide-binding</keyword>
<dbReference type="GO" id="GO:0015418">
    <property type="term" value="F:ABC-type quaternary ammonium compound transporting activity"/>
    <property type="evidence" value="ECO:0007669"/>
    <property type="project" value="UniProtKB-EC"/>
</dbReference>
<dbReference type="KEGG" id="lho:LOOC260_103400"/>
<dbReference type="Gene3D" id="3.40.50.300">
    <property type="entry name" value="P-loop containing nucleotide triphosphate hydrolases"/>
    <property type="match status" value="1"/>
</dbReference>
<evidence type="ECO:0000313" key="7">
    <source>
        <dbReference type="EMBL" id="BAP84914.1"/>
    </source>
</evidence>
<dbReference type="InterPro" id="IPR027417">
    <property type="entry name" value="P-loop_NTPase"/>
</dbReference>
<dbReference type="RefSeq" id="WP_041092481.1">
    <property type="nucleotide sequence ID" value="NZ_AP014680.1"/>
</dbReference>
<evidence type="ECO:0000256" key="3">
    <source>
        <dbReference type="ARBA" id="ARBA00022741"/>
    </source>
</evidence>
<dbReference type="PANTHER" id="PTHR43117:SF4">
    <property type="entry name" value="OSMOPROTECTANT IMPORT ATP-BINDING PROTEIN OSMV"/>
    <property type="match status" value="1"/>
</dbReference>
<dbReference type="InterPro" id="IPR003439">
    <property type="entry name" value="ABC_transporter-like_ATP-bd"/>
</dbReference>
<dbReference type="PROSITE" id="PS00211">
    <property type="entry name" value="ABC_TRANSPORTER_1"/>
    <property type="match status" value="1"/>
</dbReference>
<keyword evidence="4 7" id="KW-0067">ATP-binding</keyword>
<dbReference type="GO" id="GO:0005524">
    <property type="term" value="F:ATP binding"/>
    <property type="evidence" value="ECO:0007669"/>
    <property type="project" value="UniProtKB-KW"/>
</dbReference>
<gene>
    <name evidence="7" type="ORF">LOOC260_103400</name>
</gene>
<evidence type="ECO:0000313" key="8">
    <source>
        <dbReference type="Proteomes" id="UP000031620"/>
    </source>
</evidence>
<dbReference type="AlphaFoldDB" id="A0A0A1GV42"/>
<proteinExistence type="inferred from homology"/>
<dbReference type="EC" id="7.6.2.9" evidence="5"/>
<evidence type="ECO:0000256" key="1">
    <source>
        <dbReference type="ARBA" id="ARBA00005417"/>
    </source>
</evidence>
<name>A0A0A1GV42_9LACO</name>
<dbReference type="PANTHER" id="PTHR43117">
    <property type="entry name" value="OSMOPROTECTANT IMPORT ATP-BINDING PROTEIN OSMV"/>
    <property type="match status" value="1"/>
</dbReference>
<reference evidence="7 8" key="1">
    <citation type="submission" date="2014-11" db="EMBL/GenBank/DDBJ databases">
        <title>Complete genome sequence and analysis of Lactobacillus hokkaidonensis LOOC260T.</title>
        <authorList>
            <person name="Tanizawa Y."/>
            <person name="Tohno M."/>
            <person name="Kaminuma E."/>
            <person name="Nakamura Y."/>
            <person name="Arita M."/>
        </authorList>
    </citation>
    <scope>NUCLEOTIDE SEQUENCE [LARGE SCALE GENOMIC DNA]</scope>
    <source>
        <strain evidence="7 8">LOOC260</strain>
    </source>
</reference>
<dbReference type="HOGENOM" id="CLU_000604_1_5_9"/>
<dbReference type="FunFam" id="3.40.50.300:FF:000425">
    <property type="entry name" value="Probable ABC transporter, ATP-binding subunit"/>
    <property type="match status" value="1"/>
</dbReference>
<organism evidence="7 8">
    <name type="scientific">Paucilactobacillus hokkaidonensis JCM 18461</name>
    <dbReference type="NCBI Taxonomy" id="1291742"/>
    <lineage>
        <taxon>Bacteria</taxon>
        <taxon>Bacillati</taxon>
        <taxon>Bacillota</taxon>
        <taxon>Bacilli</taxon>
        <taxon>Lactobacillales</taxon>
        <taxon>Lactobacillaceae</taxon>
        <taxon>Paucilactobacillus</taxon>
    </lineage>
</organism>
<dbReference type="InterPro" id="IPR003593">
    <property type="entry name" value="AAA+_ATPase"/>
</dbReference>
<comment type="similarity">
    <text evidence="1">Belongs to the ABC transporter superfamily.</text>
</comment>
<accession>A0A0A1GV42</accession>
<dbReference type="EMBL" id="AP014680">
    <property type="protein sequence ID" value="BAP84914.1"/>
    <property type="molecule type" value="Genomic_DNA"/>
</dbReference>
<dbReference type="STRING" id="1291742.LOOC260_103400"/>
<dbReference type="SUPFAM" id="SSF52540">
    <property type="entry name" value="P-loop containing nucleoside triphosphate hydrolases"/>
    <property type="match status" value="1"/>
</dbReference>
<dbReference type="PROSITE" id="PS50893">
    <property type="entry name" value="ABC_TRANSPORTER_2"/>
    <property type="match status" value="1"/>
</dbReference>
<dbReference type="Pfam" id="PF00005">
    <property type="entry name" value="ABC_tran"/>
    <property type="match status" value="1"/>
</dbReference>